<dbReference type="SUPFAM" id="SSF49464">
    <property type="entry name" value="Carboxypeptidase regulatory domain-like"/>
    <property type="match status" value="1"/>
</dbReference>
<dbReference type="EMBL" id="JADFFM010000001">
    <property type="protein sequence ID" value="MBE9665584.1"/>
    <property type="molecule type" value="Genomic_DNA"/>
</dbReference>
<proteinExistence type="predicted"/>
<reference evidence="2 3" key="1">
    <citation type="submission" date="2020-10" db="EMBL/GenBank/DDBJ databases">
        <title>Mucilaginibacter mali sp. nov., isolated from rhizosphere soil of apple orchard.</title>
        <authorList>
            <person name="Lee J.-S."/>
            <person name="Kim H.S."/>
            <person name="Kim J.-S."/>
        </authorList>
    </citation>
    <scope>NUCLEOTIDE SEQUENCE [LARGE SCALE GENOMIC DNA]</scope>
    <source>
        <strain evidence="2 3">KCTC 23157</strain>
    </source>
</reference>
<evidence type="ECO:0000256" key="1">
    <source>
        <dbReference type="SAM" id="SignalP"/>
    </source>
</evidence>
<evidence type="ECO:0008006" key="4">
    <source>
        <dbReference type="Google" id="ProtNLM"/>
    </source>
</evidence>
<dbReference type="Proteomes" id="UP000632774">
    <property type="component" value="Unassembled WGS sequence"/>
</dbReference>
<accession>A0ABR9XF01</accession>
<evidence type="ECO:0000313" key="3">
    <source>
        <dbReference type="Proteomes" id="UP000632774"/>
    </source>
</evidence>
<feature type="signal peptide" evidence="1">
    <location>
        <begin position="1"/>
        <end position="18"/>
    </location>
</feature>
<sequence>MKLTVAFAFILFSSNAFAQRLTGILLGEVTRLPLAHATIATGGTTTLSNAYGIFTINAKTADSVRISCAGYTYYAFKPAKINNRDTIIIYLKPVAYNLAEVKIKANRDFKAESLRMRKDFASVYAYKAPKVTDAVNRINPYLDIPYDYINARNSTVSLVGLDVLKLVSFFNKKKDRTNKLQQTLLKQESENYMLSIFSTEKVQAVTGLKGDSLQRFMSRYRPGMAQLRKMTDYELVTYIKRCYSEFAGKPIAHGR</sequence>
<comment type="caution">
    <text evidence="2">The sequence shown here is derived from an EMBL/GenBank/DDBJ whole genome shotgun (WGS) entry which is preliminary data.</text>
</comment>
<dbReference type="InterPro" id="IPR008969">
    <property type="entry name" value="CarboxyPept-like_regulatory"/>
</dbReference>
<keyword evidence="1" id="KW-0732">Signal</keyword>
<organism evidence="2 3">
    <name type="scientific">Mucilaginibacter boryungensis</name>
    <dbReference type="NCBI Taxonomy" id="768480"/>
    <lineage>
        <taxon>Bacteria</taxon>
        <taxon>Pseudomonadati</taxon>
        <taxon>Bacteroidota</taxon>
        <taxon>Sphingobacteriia</taxon>
        <taxon>Sphingobacteriales</taxon>
        <taxon>Sphingobacteriaceae</taxon>
        <taxon>Mucilaginibacter</taxon>
    </lineage>
</organism>
<evidence type="ECO:0000313" key="2">
    <source>
        <dbReference type="EMBL" id="MBE9665584.1"/>
    </source>
</evidence>
<gene>
    <name evidence="2" type="ORF">IRJ18_04365</name>
</gene>
<protein>
    <recommendedName>
        <fullName evidence="4">Carboxypeptidase-like protein</fullName>
    </recommendedName>
</protein>
<keyword evidence="3" id="KW-1185">Reference proteome</keyword>
<dbReference type="RefSeq" id="WP_194104981.1">
    <property type="nucleotide sequence ID" value="NZ_JADFFM010000001.1"/>
</dbReference>
<name>A0ABR9XF01_9SPHI</name>
<feature type="chain" id="PRO_5045282924" description="Carboxypeptidase-like protein" evidence="1">
    <location>
        <begin position="19"/>
        <end position="255"/>
    </location>
</feature>